<evidence type="ECO:0008006" key="3">
    <source>
        <dbReference type="Google" id="ProtNLM"/>
    </source>
</evidence>
<accession>A0AAJ1DHP3</accession>
<evidence type="ECO:0000313" key="2">
    <source>
        <dbReference type="Proteomes" id="UP000195540"/>
    </source>
</evidence>
<dbReference type="AlphaFoldDB" id="A0AAJ1DHP3"/>
<protein>
    <recommendedName>
        <fullName evidence="3">DUF4225 domain-containing protein</fullName>
    </recommendedName>
</protein>
<proteinExistence type="predicted"/>
<dbReference type="Pfam" id="PF13988">
    <property type="entry name" value="DUF4225"/>
    <property type="match status" value="1"/>
</dbReference>
<dbReference type="RefSeq" id="WP_074924078.1">
    <property type="nucleotide sequence ID" value="NZ_BGKS01000057.1"/>
</dbReference>
<organism evidence="1 2">
    <name type="scientific">Proteus mirabilis</name>
    <dbReference type="NCBI Taxonomy" id="584"/>
    <lineage>
        <taxon>Bacteria</taxon>
        <taxon>Pseudomonadati</taxon>
        <taxon>Pseudomonadota</taxon>
        <taxon>Gammaproteobacteria</taxon>
        <taxon>Enterobacterales</taxon>
        <taxon>Morganellaceae</taxon>
        <taxon>Proteus</taxon>
    </lineage>
</organism>
<evidence type="ECO:0000313" key="1">
    <source>
        <dbReference type="EMBL" id="ARX34595.1"/>
    </source>
</evidence>
<gene>
    <name evidence="1" type="ORF">AM402_10755</name>
</gene>
<dbReference type="InterPro" id="IPR025320">
    <property type="entry name" value="DUF4225"/>
</dbReference>
<name>A0AAJ1DHP3_PROMI</name>
<dbReference type="Proteomes" id="UP000195540">
    <property type="component" value="Chromosome"/>
</dbReference>
<dbReference type="EMBL" id="CP021694">
    <property type="protein sequence ID" value="ARX34595.1"/>
    <property type="molecule type" value="Genomic_DNA"/>
</dbReference>
<sequence length="322" mass="37125">MFFTFEEKFERYASDIKKLSEVSAKYLLKDDYCKQGYRSEIAEVVRLIRADFYRAIYNHRERYNRTQNLRDTVREAFGVGFLPDIMQYLNEIEVEYETEMSAYSQLRKRSKETYELTKTFSGTGYYFYLKSSQTIIGGGIQSTFGYLTFKIGRKIRSKEMQGAGIIGITLGGGKFIEGISDIVYEFTEGGVNFGGDPVKENIEKGLKFLGMNESHGEIGYDIIDMTVSLYNGFAAFAKYDSPNRIIHLPVTMAGRTYRATYFDRLFTSKGVRLFRWSTLDFKRKFSIQSKPLLLTTLSYNAGKLILILKKYKNDESSSENTQ</sequence>
<reference evidence="1 2" key="1">
    <citation type="submission" date="2017-05" db="EMBL/GenBank/DDBJ databases">
        <title>Whole genome sequencing of Proteus mirabilis AR_0155.</title>
        <authorList>
            <person name="Conlan S."/>
            <person name="Thomas P.J."/>
            <person name="Mullikin J."/>
            <person name="Frank K.M."/>
            <person name="Segre J.A."/>
        </authorList>
    </citation>
    <scope>NUCLEOTIDE SEQUENCE [LARGE SCALE GENOMIC DNA]</scope>
    <source>
        <strain evidence="1 2">AR_0155</strain>
    </source>
</reference>